<evidence type="ECO:0000313" key="7">
    <source>
        <dbReference type="Proteomes" id="UP000251341"/>
    </source>
</evidence>
<sequence>MKKFDHLDLDGHLLHLLSTVIEQGSVTAAANALGITQSAVSHQLDRLRAIVGDALFVKSGRGIVPTARAEALALQAQGLLTQLQGFVHSGAFEPARLTQCFTIAANDLQRDLLLPGLLNRLQAQAPGVTLRVVPSDVPSADMLRAQDCQLVISPRPPDATDIKHKRLFADNYRVFYDPQMRKAPRSLKAYEAAEHITVVHQPRRSLDIDELLLKKGVQRRFAATLSSFAGVAAFVAGTERLATLPGLLRQGLLRGLADAPVPFDTPDMPMYAIWHVRHQQDPVHIWLREHLFAS</sequence>
<evidence type="ECO:0000256" key="3">
    <source>
        <dbReference type="ARBA" id="ARBA00023125"/>
    </source>
</evidence>
<dbReference type="InterPro" id="IPR000847">
    <property type="entry name" value="LysR_HTH_N"/>
</dbReference>
<evidence type="ECO:0000256" key="2">
    <source>
        <dbReference type="ARBA" id="ARBA00023015"/>
    </source>
</evidence>
<dbReference type="SUPFAM" id="SSF46785">
    <property type="entry name" value="Winged helix' DNA-binding domain"/>
    <property type="match status" value="1"/>
</dbReference>
<comment type="caution">
    <text evidence="6">The sequence shown here is derived from an EMBL/GenBank/DDBJ whole genome shotgun (WGS) entry which is preliminary data.</text>
</comment>
<dbReference type="AlphaFoldDB" id="A0A315EWP8"/>
<dbReference type="SUPFAM" id="SSF53850">
    <property type="entry name" value="Periplasmic binding protein-like II"/>
    <property type="match status" value="1"/>
</dbReference>
<accession>A0A315EWP8</accession>
<dbReference type="Proteomes" id="UP000251341">
    <property type="component" value="Unassembled WGS sequence"/>
</dbReference>
<keyword evidence="3" id="KW-0238">DNA-binding</keyword>
<name>A0A315EWP8_9BURK</name>
<dbReference type="RefSeq" id="WP_108402627.1">
    <property type="nucleotide sequence ID" value="NZ_NESP01000001.1"/>
</dbReference>
<dbReference type="InterPro" id="IPR037402">
    <property type="entry name" value="YidZ_PBP2"/>
</dbReference>
<dbReference type="InterPro" id="IPR036388">
    <property type="entry name" value="WH-like_DNA-bd_sf"/>
</dbReference>
<reference evidence="6 7" key="1">
    <citation type="submission" date="2017-04" db="EMBL/GenBank/DDBJ databases">
        <title>Unexpected and diverse lifestyles within the genus Limnohabitans.</title>
        <authorList>
            <person name="Kasalicky V."/>
            <person name="Mehrshad M."/>
            <person name="Andrei S.-A."/>
            <person name="Salcher M."/>
            <person name="Kratochvilova H."/>
            <person name="Simek K."/>
            <person name="Ghai R."/>
        </authorList>
    </citation>
    <scope>NUCLEOTIDE SEQUENCE [LARGE SCALE GENOMIC DNA]</scope>
    <source>
        <strain evidence="6 7">MWH-C5</strain>
    </source>
</reference>
<dbReference type="InterPro" id="IPR050389">
    <property type="entry name" value="LysR-type_TF"/>
</dbReference>
<comment type="similarity">
    <text evidence="1">Belongs to the LysR transcriptional regulatory family.</text>
</comment>
<dbReference type="CDD" id="cd08417">
    <property type="entry name" value="PBP2_Nitroaromatics_like"/>
    <property type="match status" value="1"/>
</dbReference>
<dbReference type="PANTHER" id="PTHR30118:SF6">
    <property type="entry name" value="HTH-TYPE TRANSCRIPTIONAL REGULATOR LEUO"/>
    <property type="match status" value="1"/>
</dbReference>
<keyword evidence="7" id="KW-1185">Reference proteome</keyword>
<keyword evidence="2" id="KW-0805">Transcription regulation</keyword>
<proteinExistence type="inferred from homology"/>
<dbReference type="Pfam" id="PF00126">
    <property type="entry name" value="HTH_1"/>
    <property type="match status" value="1"/>
</dbReference>
<dbReference type="InterPro" id="IPR005119">
    <property type="entry name" value="LysR_subst-bd"/>
</dbReference>
<feature type="domain" description="HTH lysR-type" evidence="5">
    <location>
        <begin position="9"/>
        <end position="66"/>
    </location>
</feature>
<dbReference type="EMBL" id="NESP01000001">
    <property type="protein sequence ID" value="PUE60394.1"/>
    <property type="molecule type" value="Genomic_DNA"/>
</dbReference>
<dbReference type="GO" id="GO:0003677">
    <property type="term" value="F:DNA binding"/>
    <property type="evidence" value="ECO:0007669"/>
    <property type="project" value="UniProtKB-KW"/>
</dbReference>
<dbReference type="PRINTS" id="PR00039">
    <property type="entry name" value="HTHLYSR"/>
</dbReference>
<dbReference type="Gene3D" id="3.40.190.10">
    <property type="entry name" value="Periplasmic binding protein-like II"/>
    <property type="match status" value="2"/>
</dbReference>
<organism evidence="6 7">
    <name type="scientific">Limnohabitans curvus</name>
    <dbReference type="NCBI Taxonomy" id="323423"/>
    <lineage>
        <taxon>Bacteria</taxon>
        <taxon>Pseudomonadati</taxon>
        <taxon>Pseudomonadota</taxon>
        <taxon>Betaproteobacteria</taxon>
        <taxon>Burkholderiales</taxon>
        <taxon>Comamonadaceae</taxon>
        <taxon>Limnohabitans</taxon>
    </lineage>
</organism>
<dbReference type="PROSITE" id="PS50931">
    <property type="entry name" value="HTH_LYSR"/>
    <property type="match status" value="1"/>
</dbReference>
<gene>
    <name evidence="6" type="ORF">B9Z44_12910</name>
</gene>
<dbReference type="InterPro" id="IPR036390">
    <property type="entry name" value="WH_DNA-bd_sf"/>
</dbReference>
<evidence type="ECO:0000313" key="6">
    <source>
        <dbReference type="EMBL" id="PUE60394.1"/>
    </source>
</evidence>
<dbReference type="PANTHER" id="PTHR30118">
    <property type="entry name" value="HTH-TYPE TRANSCRIPTIONAL REGULATOR LEUO-RELATED"/>
    <property type="match status" value="1"/>
</dbReference>
<keyword evidence="4" id="KW-0804">Transcription</keyword>
<protein>
    <submittedName>
        <fullName evidence="6">LysR family transcriptional regulator</fullName>
    </submittedName>
</protein>
<dbReference type="GO" id="GO:0003700">
    <property type="term" value="F:DNA-binding transcription factor activity"/>
    <property type="evidence" value="ECO:0007669"/>
    <property type="project" value="InterPro"/>
</dbReference>
<dbReference type="Gene3D" id="1.10.10.10">
    <property type="entry name" value="Winged helix-like DNA-binding domain superfamily/Winged helix DNA-binding domain"/>
    <property type="match status" value="1"/>
</dbReference>
<evidence type="ECO:0000256" key="4">
    <source>
        <dbReference type="ARBA" id="ARBA00023163"/>
    </source>
</evidence>
<evidence type="ECO:0000256" key="1">
    <source>
        <dbReference type="ARBA" id="ARBA00009437"/>
    </source>
</evidence>
<dbReference type="Pfam" id="PF03466">
    <property type="entry name" value="LysR_substrate"/>
    <property type="match status" value="1"/>
</dbReference>
<evidence type="ECO:0000259" key="5">
    <source>
        <dbReference type="PROSITE" id="PS50931"/>
    </source>
</evidence>